<dbReference type="Proteomes" id="UP001605036">
    <property type="component" value="Unassembled WGS sequence"/>
</dbReference>
<evidence type="ECO:0000259" key="3">
    <source>
        <dbReference type="Pfam" id="PF03781"/>
    </source>
</evidence>
<keyword evidence="6" id="KW-1185">Reference proteome</keyword>
<organism evidence="5 6">
    <name type="scientific">Riccia fluitans</name>
    <dbReference type="NCBI Taxonomy" id="41844"/>
    <lineage>
        <taxon>Eukaryota</taxon>
        <taxon>Viridiplantae</taxon>
        <taxon>Streptophyta</taxon>
        <taxon>Embryophyta</taxon>
        <taxon>Marchantiophyta</taxon>
        <taxon>Marchantiopsida</taxon>
        <taxon>Marchantiidae</taxon>
        <taxon>Marchantiales</taxon>
        <taxon>Ricciaceae</taxon>
        <taxon>Riccia</taxon>
    </lineage>
</organism>
<dbReference type="InterPro" id="IPR016187">
    <property type="entry name" value="CTDL_fold"/>
</dbReference>
<dbReference type="SUPFAM" id="SSF56436">
    <property type="entry name" value="C-type lectin-like"/>
    <property type="match status" value="1"/>
</dbReference>
<dbReference type="SUPFAM" id="SSF53335">
    <property type="entry name" value="S-adenosyl-L-methionine-dependent methyltransferases"/>
    <property type="match status" value="1"/>
</dbReference>
<comment type="caution">
    <text evidence="5">The sequence shown here is derived from an EMBL/GenBank/DDBJ whole genome shotgun (WGS) entry which is preliminary data.</text>
</comment>
<dbReference type="PANTHER" id="PTHR43397:SF1">
    <property type="entry name" value="ERGOTHIONEINE BIOSYNTHESIS PROTEIN 1"/>
    <property type="match status" value="1"/>
</dbReference>
<evidence type="ECO:0000313" key="6">
    <source>
        <dbReference type="Proteomes" id="UP001605036"/>
    </source>
</evidence>
<feature type="domain" description="Histidine-specific methyltransferase SAM-dependent" evidence="4">
    <location>
        <begin position="104"/>
        <end position="318"/>
    </location>
</feature>
<dbReference type="Pfam" id="PF03781">
    <property type="entry name" value="FGE-sulfatase"/>
    <property type="match status" value="2"/>
</dbReference>
<gene>
    <name evidence="5" type="ORF">R1flu_010342</name>
</gene>
<dbReference type="InterPro" id="IPR029063">
    <property type="entry name" value="SAM-dependent_MTases_sf"/>
</dbReference>
<feature type="domain" description="Sulfatase-modifying factor enzyme-like" evidence="3">
    <location>
        <begin position="688"/>
        <end position="756"/>
    </location>
</feature>
<name>A0ABD1Z5H1_9MARC</name>
<evidence type="ECO:0000313" key="5">
    <source>
        <dbReference type="EMBL" id="KAL2642755.1"/>
    </source>
</evidence>
<dbReference type="InterPro" id="IPR019257">
    <property type="entry name" value="MeTrfase_dom"/>
</dbReference>
<dbReference type="EMBL" id="JBHFFA010000002">
    <property type="protein sequence ID" value="KAL2642755.1"/>
    <property type="molecule type" value="Genomic_DNA"/>
</dbReference>
<evidence type="ECO:0000259" key="4">
    <source>
        <dbReference type="Pfam" id="PF10017"/>
    </source>
</evidence>
<evidence type="ECO:0000256" key="1">
    <source>
        <dbReference type="ARBA" id="ARBA00022603"/>
    </source>
</evidence>
<dbReference type="GO" id="GO:0032259">
    <property type="term" value="P:methylation"/>
    <property type="evidence" value="ECO:0007669"/>
    <property type="project" value="UniProtKB-KW"/>
</dbReference>
<proteinExistence type="predicted"/>
<dbReference type="AlphaFoldDB" id="A0ABD1Z5H1"/>
<dbReference type="InterPro" id="IPR042095">
    <property type="entry name" value="SUMF_sf"/>
</dbReference>
<dbReference type="InterPro" id="IPR005532">
    <property type="entry name" value="SUMF_dom"/>
</dbReference>
<evidence type="ECO:0008006" key="7">
    <source>
        <dbReference type="Google" id="ProtNLM"/>
    </source>
</evidence>
<keyword evidence="2" id="KW-0808">Transferase</keyword>
<dbReference type="InterPro" id="IPR051128">
    <property type="entry name" value="EgtD_Methyltrsf_superfamily"/>
</dbReference>
<sequence>MPRYSIVIGNNCSRGVRVLDFFNYLFCWKKEENMPPVWDSELSTPLQYQKPADLLLEPKAGLIAAAFKLENGSNKENGISRRSGSGTEKIRNSEAAAESELVKEIILAGLRKTSHKEVPCRFLYDDRGSQLYEEITKLEEYYPFQAEEDLLNTHADEIAIHIPEGTIVVELGCGSARKTARLLNALVARHGRCKFAGIDVSTSFVARCNLMLSVQGHLMVDLMRADIMEGLRQIRAKYPNVSICIVWLGSSVGNYSQEDAIKFFQQTLDAVKTRCRHFLCTDLWKNEEILYAAYHDKHGVTEAFIKNGMRHALHKIGYEASSAEENSWIYERVQGVTFYQHGTIPPGAQVLLDEFEALTQCWQDTDVLFEGIPDWSSKPIDVRHPFLFYYGHLTAFMKIKLFPDEPVEKFDIMFSRGIDPHVLDPSQCHSHPQVPPTWPERDEIFSYVNATRDKILKSLQKGEFKNKSKLITFILEHSRMHHETLSYMMAQERKVVFERNVAAVSVAQLPSDHVNSMELPSTISINYSLEKSKMVSIEPGKVILGADPNETGFLWDNEYPAQETSTSSTFLVSSRPVSIAEFHRFVKEGGYDIPSLWTPEDYAHFQAKGYKYPATWSLVKGEFFVHEFQATNHWSKVAFEPVFVSLSEAEAFCKWLGCRIFTEAEYQRILDVDPAGELVQKMSDGGFEWTSSPFEGFPGFKPMPEYPEYSTDFFDGRHFVLKGSSPVTHPSMIRDSFRFYYQRQYRYVFAKFRCCR</sequence>
<keyword evidence="1" id="KW-0489">Methyltransferase</keyword>
<evidence type="ECO:0000256" key="2">
    <source>
        <dbReference type="ARBA" id="ARBA00022679"/>
    </source>
</evidence>
<protein>
    <recommendedName>
        <fullName evidence="7">Sulfatase-modifying factor enzyme domain-containing protein</fullName>
    </recommendedName>
</protein>
<accession>A0ABD1Z5H1</accession>
<dbReference type="Gene3D" id="3.90.1580.10">
    <property type="entry name" value="paralog of FGE (formylglycine-generating enzyme)"/>
    <property type="match status" value="2"/>
</dbReference>
<dbReference type="GO" id="GO:0008168">
    <property type="term" value="F:methyltransferase activity"/>
    <property type="evidence" value="ECO:0007669"/>
    <property type="project" value="UniProtKB-KW"/>
</dbReference>
<dbReference type="PANTHER" id="PTHR43397">
    <property type="entry name" value="ERGOTHIONEINE BIOSYNTHESIS PROTEIN 1"/>
    <property type="match status" value="1"/>
</dbReference>
<dbReference type="Gene3D" id="3.40.50.150">
    <property type="entry name" value="Vaccinia Virus protein VP39"/>
    <property type="match status" value="1"/>
</dbReference>
<reference evidence="5 6" key="1">
    <citation type="submission" date="2024-09" db="EMBL/GenBank/DDBJ databases">
        <title>Chromosome-scale assembly of Riccia fluitans.</title>
        <authorList>
            <person name="Paukszto L."/>
            <person name="Sawicki J."/>
            <person name="Karawczyk K."/>
            <person name="Piernik-Szablinska J."/>
            <person name="Szczecinska M."/>
            <person name="Mazdziarz M."/>
        </authorList>
    </citation>
    <scope>NUCLEOTIDE SEQUENCE [LARGE SCALE GENOMIC DNA]</scope>
    <source>
        <strain evidence="5">Rf_01</strain>
        <tissue evidence="5">Aerial parts of the thallus</tissue>
    </source>
</reference>
<dbReference type="Pfam" id="PF10017">
    <property type="entry name" value="Methyltransf_33"/>
    <property type="match status" value="1"/>
</dbReference>
<feature type="domain" description="Sulfatase-modifying factor enzyme-like" evidence="3">
    <location>
        <begin position="532"/>
        <end position="668"/>
    </location>
</feature>